<evidence type="ECO:0000313" key="2">
    <source>
        <dbReference type="Proteomes" id="UP000076871"/>
    </source>
</evidence>
<name>A0A165E219_9APHY</name>
<dbReference type="EMBL" id="KV427626">
    <property type="protein sequence ID" value="KZT06095.1"/>
    <property type="molecule type" value="Genomic_DNA"/>
</dbReference>
<gene>
    <name evidence="1" type="ORF">LAESUDRAFT_197756</name>
</gene>
<dbReference type="AlphaFoldDB" id="A0A165E219"/>
<dbReference type="RefSeq" id="XP_040763835.1">
    <property type="nucleotide sequence ID" value="XM_040901545.1"/>
</dbReference>
<keyword evidence="2" id="KW-1185">Reference proteome</keyword>
<proteinExistence type="predicted"/>
<sequence>MAIAAEKLKEQDGRIHWATGYRTIECENVSQADQRYKAMPQMKFLDPVYSKACSRGYGQVEPAEKRFGHVLRTTEEGHSITSYSIRLDSSSYYWYYPGRSDYFCILCEHQNSDNPVDTQSLRGCEAHHDLKAALYSVGLPRRDRLHRSQTLLMKFGAEVLINWR</sequence>
<reference evidence="1 2" key="1">
    <citation type="journal article" date="2016" name="Mol. Biol. Evol.">
        <title>Comparative Genomics of Early-Diverging Mushroom-Forming Fungi Provides Insights into the Origins of Lignocellulose Decay Capabilities.</title>
        <authorList>
            <person name="Nagy L.G."/>
            <person name="Riley R."/>
            <person name="Tritt A."/>
            <person name="Adam C."/>
            <person name="Daum C."/>
            <person name="Floudas D."/>
            <person name="Sun H."/>
            <person name="Yadav J.S."/>
            <person name="Pangilinan J."/>
            <person name="Larsson K.H."/>
            <person name="Matsuura K."/>
            <person name="Barry K."/>
            <person name="Labutti K."/>
            <person name="Kuo R."/>
            <person name="Ohm R.A."/>
            <person name="Bhattacharya S.S."/>
            <person name="Shirouzu T."/>
            <person name="Yoshinaga Y."/>
            <person name="Martin F.M."/>
            <person name="Grigoriev I.V."/>
            <person name="Hibbett D.S."/>
        </authorList>
    </citation>
    <scope>NUCLEOTIDE SEQUENCE [LARGE SCALE GENOMIC DNA]</scope>
    <source>
        <strain evidence="1 2">93-53</strain>
    </source>
</reference>
<organism evidence="1 2">
    <name type="scientific">Laetiporus sulphureus 93-53</name>
    <dbReference type="NCBI Taxonomy" id="1314785"/>
    <lineage>
        <taxon>Eukaryota</taxon>
        <taxon>Fungi</taxon>
        <taxon>Dikarya</taxon>
        <taxon>Basidiomycota</taxon>
        <taxon>Agaricomycotina</taxon>
        <taxon>Agaricomycetes</taxon>
        <taxon>Polyporales</taxon>
        <taxon>Laetiporus</taxon>
    </lineage>
</organism>
<dbReference type="Proteomes" id="UP000076871">
    <property type="component" value="Unassembled WGS sequence"/>
</dbReference>
<protein>
    <submittedName>
        <fullName evidence="1">Uncharacterized protein</fullName>
    </submittedName>
</protein>
<evidence type="ECO:0000313" key="1">
    <source>
        <dbReference type="EMBL" id="KZT06095.1"/>
    </source>
</evidence>
<accession>A0A165E219</accession>
<dbReference type="InParanoid" id="A0A165E219"/>
<dbReference type="GeneID" id="63818577"/>